<dbReference type="Proteomes" id="UP000032180">
    <property type="component" value="Chromosome 3"/>
</dbReference>
<evidence type="ECO:0000256" key="5">
    <source>
        <dbReference type="ARBA" id="ARBA00022989"/>
    </source>
</evidence>
<dbReference type="HOGENOM" id="CLU_028504_1_0_1"/>
<evidence type="ECO:0000256" key="2">
    <source>
        <dbReference type="ARBA" id="ARBA00007937"/>
    </source>
</evidence>
<dbReference type="GO" id="GO:0016791">
    <property type="term" value="F:phosphatase activity"/>
    <property type="evidence" value="ECO:0007669"/>
    <property type="project" value="TreeGrafter"/>
</dbReference>
<dbReference type="Gramene" id="LPERR03G04340.1">
    <property type="protein sequence ID" value="LPERR03G04340.1"/>
    <property type="gene ID" value="LPERR03G04340"/>
</dbReference>
<evidence type="ECO:0000256" key="3">
    <source>
        <dbReference type="ARBA" id="ARBA00022679"/>
    </source>
</evidence>
<dbReference type="PANTHER" id="PTHR15486:SF76">
    <property type="entry name" value="GLYCEROL-3-PHOSPHATE ACYLTRANSFERASE 5"/>
    <property type="match status" value="1"/>
</dbReference>
<organism evidence="8 9">
    <name type="scientific">Leersia perrieri</name>
    <dbReference type="NCBI Taxonomy" id="77586"/>
    <lineage>
        <taxon>Eukaryota</taxon>
        <taxon>Viridiplantae</taxon>
        <taxon>Streptophyta</taxon>
        <taxon>Embryophyta</taxon>
        <taxon>Tracheophyta</taxon>
        <taxon>Spermatophyta</taxon>
        <taxon>Magnoliopsida</taxon>
        <taxon>Liliopsida</taxon>
        <taxon>Poales</taxon>
        <taxon>Poaceae</taxon>
        <taxon>BOP clade</taxon>
        <taxon>Oryzoideae</taxon>
        <taxon>Oryzeae</taxon>
        <taxon>Oryzinae</taxon>
        <taxon>Leersia</taxon>
    </lineage>
</organism>
<proteinExistence type="inferred from homology"/>
<dbReference type="eggNOG" id="ENOG502QQTS">
    <property type="taxonomic scope" value="Eukaryota"/>
</dbReference>
<keyword evidence="4" id="KW-0812">Transmembrane</keyword>
<dbReference type="GO" id="GO:0016020">
    <property type="term" value="C:membrane"/>
    <property type="evidence" value="ECO:0007669"/>
    <property type="project" value="UniProtKB-SubCell"/>
</dbReference>
<evidence type="ECO:0000256" key="4">
    <source>
        <dbReference type="ARBA" id="ARBA00022692"/>
    </source>
</evidence>
<dbReference type="InterPro" id="IPR023214">
    <property type="entry name" value="HAD_sf"/>
</dbReference>
<evidence type="ECO:0000256" key="6">
    <source>
        <dbReference type="ARBA" id="ARBA00023136"/>
    </source>
</evidence>
<reference evidence="9" key="2">
    <citation type="submission" date="2013-12" db="EMBL/GenBank/DDBJ databases">
        <authorList>
            <person name="Yu Y."/>
            <person name="Lee S."/>
            <person name="de Baynast K."/>
            <person name="Wissotski M."/>
            <person name="Liu L."/>
            <person name="Talag J."/>
            <person name="Goicoechea J."/>
            <person name="Angelova A."/>
            <person name="Jetty R."/>
            <person name="Kudrna D."/>
            <person name="Golser W."/>
            <person name="Rivera L."/>
            <person name="Zhang J."/>
            <person name="Wing R."/>
        </authorList>
    </citation>
    <scope>NUCLEOTIDE SEQUENCE</scope>
</reference>
<evidence type="ECO:0000256" key="1">
    <source>
        <dbReference type="ARBA" id="ARBA00004141"/>
    </source>
</evidence>
<dbReference type="GO" id="GO:0090447">
    <property type="term" value="F:glycerol-3-phosphate 2-O-acyltransferase activity"/>
    <property type="evidence" value="ECO:0007669"/>
    <property type="project" value="TreeGrafter"/>
</dbReference>
<dbReference type="PANTHER" id="PTHR15486">
    <property type="entry name" value="ANCIENT UBIQUITOUS PROTEIN"/>
    <property type="match status" value="1"/>
</dbReference>
<feature type="domain" description="Phospholipid/glycerol acyltransferase" evidence="7">
    <location>
        <begin position="328"/>
        <end position="427"/>
    </location>
</feature>
<keyword evidence="9" id="KW-1185">Reference proteome</keyword>
<reference evidence="8" key="3">
    <citation type="submission" date="2015-04" db="UniProtKB">
        <authorList>
            <consortium name="EnsemblPlants"/>
        </authorList>
    </citation>
    <scope>IDENTIFICATION</scope>
</reference>
<comment type="subcellular location">
    <subcellularLocation>
        <location evidence="1">Membrane</location>
        <topology evidence="1">Multi-pass membrane protein</topology>
    </subcellularLocation>
</comment>
<dbReference type="Pfam" id="PF23270">
    <property type="entry name" value="HAD_RAM2_N"/>
    <property type="match status" value="1"/>
</dbReference>
<dbReference type="Gene3D" id="3.40.50.1000">
    <property type="entry name" value="HAD superfamily/HAD-like"/>
    <property type="match status" value="1"/>
</dbReference>
<dbReference type="SMART" id="SM00563">
    <property type="entry name" value="PlsC"/>
    <property type="match status" value="1"/>
</dbReference>
<comment type="similarity">
    <text evidence="2">Belongs to the GPAT/DAPAT family.</text>
</comment>
<reference evidence="8 9" key="1">
    <citation type="submission" date="2012-08" db="EMBL/GenBank/DDBJ databases">
        <title>Oryza genome evolution.</title>
        <authorList>
            <person name="Wing R.A."/>
        </authorList>
    </citation>
    <scope>NUCLEOTIDE SEQUENCE</scope>
</reference>
<name>A0A0D9VPX7_9ORYZ</name>
<evidence type="ECO:0000313" key="8">
    <source>
        <dbReference type="EnsemblPlants" id="LPERR03G04340.1"/>
    </source>
</evidence>
<dbReference type="STRING" id="77586.A0A0D9VPX7"/>
<dbReference type="SUPFAM" id="SSF69593">
    <property type="entry name" value="Glycerol-3-phosphate (1)-acyltransferase"/>
    <property type="match status" value="1"/>
</dbReference>
<evidence type="ECO:0000313" key="9">
    <source>
        <dbReference type="Proteomes" id="UP000032180"/>
    </source>
</evidence>
<dbReference type="InterPro" id="IPR002123">
    <property type="entry name" value="Plipid/glycerol_acylTrfase"/>
</dbReference>
<dbReference type="GO" id="GO:0010143">
    <property type="term" value="P:cutin biosynthetic process"/>
    <property type="evidence" value="ECO:0007669"/>
    <property type="project" value="TreeGrafter"/>
</dbReference>
<keyword evidence="3" id="KW-0808">Transferase</keyword>
<dbReference type="InterPro" id="IPR056462">
    <property type="entry name" value="HAD_RAM2/GPAT1-8"/>
</dbReference>
<keyword evidence="5" id="KW-1133">Transmembrane helix</keyword>
<accession>A0A0D9VPX7</accession>
<protein>
    <recommendedName>
        <fullName evidence="7">Phospholipid/glycerol acyltransferase domain-containing protein</fullName>
    </recommendedName>
</protein>
<keyword evidence="6" id="KW-0472">Membrane</keyword>
<dbReference type="AlphaFoldDB" id="A0A0D9VPX7"/>
<dbReference type="EnsemblPlants" id="LPERR03G04340.1">
    <property type="protein sequence ID" value="LPERR03G04340.1"/>
    <property type="gene ID" value="LPERR03G04340"/>
</dbReference>
<sequence length="444" mass="47359">MAVGGGGEPFPTVDNCDATSRAGEHYDTVVSDLDGTLLRSRDAFPHYALVSFDVGGAPRLLFLLLLTPLAAALRHVAGSESAAVRVLVFAATVGARVADVESAARAVLPAFYAADVHPAAWRVFSRGGAVRGKGRRMVVFAEPFLRGYLGVDAVAGTELVSWRGRATGLVDSRRGVLVGERKAEAVGEMVGEYGGEMPDVGLGDGRSDYAFMSLCKKFSGFEPMSHARVLKSEVTAVQLQEAYLVPREPVDAVPANKLPRPVIFHDGRLVHRPTPLAALLAVSWLPFGFLLACLRVAAGSLLPIPFRALGVRLVVRGAPPPPASARRGRHRTVLDAFFLSVAAGRPIPAVTFSVSRLTELLSPIPTLRLTRRYRAADAAAMRRVLVASGELAVCPEGTTCREAYLLRFSPLFAELADEIVPVATACRAGMFHGTTARGWIRSTS</sequence>
<evidence type="ECO:0000259" key="7">
    <source>
        <dbReference type="SMART" id="SM00563"/>
    </source>
</evidence>